<protein>
    <submittedName>
        <fullName evidence="3">ABC transporter permease</fullName>
    </submittedName>
</protein>
<dbReference type="InterPro" id="IPR004513">
    <property type="entry name" value="FtsX"/>
</dbReference>
<proteinExistence type="predicted"/>
<comment type="caution">
    <text evidence="3">The sequence shown here is derived from an EMBL/GenBank/DDBJ whole genome shotgun (WGS) entry which is preliminary data.</text>
</comment>
<dbReference type="EMBL" id="PDZR01000016">
    <property type="protein sequence ID" value="PNG25379.1"/>
    <property type="molecule type" value="Genomic_DNA"/>
</dbReference>
<keyword evidence="2" id="KW-0812">Transmembrane</keyword>
<feature type="transmembrane region" description="Helical" evidence="2">
    <location>
        <begin position="270"/>
        <end position="298"/>
    </location>
</feature>
<reference evidence="3 4" key="1">
    <citation type="submission" date="2017-10" db="EMBL/GenBank/DDBJ databases">
        <title>Genome announcement of Methylocella silvestris TVC from permafrost.</title>
        <authorList>
            <person name="Wang J."/>
            <person name="Geng K."/>
            <person name="Ul-Haque F."/>
            <person name="Crombie A.T."/>
            <person name="Street L.E."/>
            <person name="Wookey P.A."/>
            <person name="Murrell J.C."/>
            <person name="Pratscher J."/>
        </authorList>
    </citation>
    <scope>NUCLEOTIDE SEQUENCE [LARGE SCALE GENOMIC DNA]</scope>
    <source>
        <strain evidence="3 4">TVC</strain>
    </source>
</reference>
<feature type="region of interest" description="Disordered" evidence="1">
    <location>
        <begin position="1"/>
        <end position="25"/>
    </location>
</feature>
<dbReference type="GO" id="GO:0032153">
    <property type="term" value="C:cell division site"/>
    <property type="evidence" value="ECO:0007669"/>
    <property type="project" value="TreeGrafter"/>
</dbReference>
<keyword evidence="2" id="KW-1133">Transmembrane helix</keyword>
<dbReference type="GO" id="GO:0016020">
    <property type="term" value="C:membrane"/>
    <property type="evidence" value="ECO:0007669"/>
    <property type="project" value="InterPro"/>
</dbReference>
<dbReference type="OrthoDB" id="9814843at2"/>
<sequence length="349" mass="37285">MDRLDEERYDLDGREPADGRRPAGAVSAGLLRRARLAAISLNARRAQARNSRREKALVPASSIAGRALVTVIAIMTFLAALTAGAAILIADASSSWQNEVAREMTIQIRPMVGRDVEADLKKAAEMARKTPGVASVRPFSRDESEALLEPWLGSNLDLSELPVPRLIVVNLKPGATPDVALLARALGEAVPGSSLDDHHHWMRRLAVMAKTVVVVAAVIFALVLIAMILAVAFATRGAMAGNREIIEVLHFVGAADDYISRQFQRHFFQLGLRGGMIGGGAAILIFYISSTLAVFWRATPGGDQVEAMFGGFSLGGNVYVAILVIAGGIAVVTGVVSRVIVLRHLRDLS</sequence>
<evidence type="ECO:0000256" key="1">
    <source>
        <dbReference type="SAM" id="MobiDB-lite"/>
    </source>
</evidence>
<keyword evidence="2" id="KW-0472">Membrane</keyword>
<evidence type="ECO:0000256" key="2">
    <source>
        <dbReference type="SAM" id="Phobius"/>
    </source>
</evidence>
<accession>A0A2J7TF47</accession>
<dbReference type="RefSeq" id="WP_102844307.1">
    <property type="nucleotide sequence ID" value="NZ_PDZR01000016.1"/>
</dbReference>
<dbReference type="GO" id="GO:0051301">
    <property type="term" value="P:cell division"/>
    <property type="evidence" value="ECO:0007669"/>
    <property type="project" value="InterPro"/>
</dbReference>
<dbReference type="PANTHER" id="PTHR47755:SF1">
    <property type="entry name" value="CELL DIVISION PROTEIN FTSX"/>
    <property type="match status" value="1"/>
</dbReference>
<dbReference type="AlphaFoldDB" id="A0A2J7TF47"/>
<organism evidence="3 4">
    <name type="scientific">Methylocella silvestris</name>
    <dbReference type="NCBI Taxonomy" id="199596"/>
    <lineage>
        <taxon>Bacteria</taxon>
        <taxon>Pseudomonadati</taxon>
        <taxon>Pseudomonadota</taxon>
        <taxon>Alphaproteobacteria</taxon>
        <taxon>Hyphomicrobiales</taxon>
        <taxon>Beijerinckiaceae</taxon>
        <taxon>Methylocella</taxon>
    </lineage>
</organism>
<name>A0A2J7TF47_METSI</name>
<feature type="transmembrane region" description="Helical" evidence="2">
    <location>
        <begin position="67"/>
        <end position="90"/>
    </location>
</feature>
<feature type="compositionally biased region" description="Basic and acidic residues" evidence="1">
    <location>
        <begin position="1"/>
        <end position="21"/>
    </location>
</feature>
<evidence type="ECO:0000313" key="4">
    <source>
        <dbReference type="Proteomes" id="UP000236286"/>
    </source>
</evidence>
<dbReference type="PANTHER" id="PTHR47755">
    <property type="entry name" value="CELL DIVISION PROTEIN FTSX"/>
    <property type="match status" value="1"/>
</dbReference>
<dbReference type="Proteomes" id="UP000236286">
    <property type="component" value="Unassembled WGS sequence"/>
</dbReference>
<feature type="transmembrane region" description="Helical" evidence="2">
    <location>
        <begin position="318"/>
        <end position="341"/>
    </location>
</feature>
<feature type="transmembrane region" description="Helical" evidence="2">
    <location>
        <begin position="212"/>
        <end position="234"/>
    </location>
</feature>
<evidence type="ECO:0000313" key="3">
    <source>
        <dbReference type="EMBL" id="PNG25379.1"/>
    </source>
</evidence>
<gene>
    <name evidence="3" type="ORF">CR492_13690</name>
</gene>